<dbReference type="VEuPathDB" id="GiardiaDB:DHA2_151796"/>
<accession>V6TCB4</accession>
<sequence length="81" mass="8463">VAQTTTLRCGQDQSASVSQALQGSHLLPRDSHRSRVGPSRPAWRVISAITSLKCSSAFAIALGEAQGPSPSELDGVRGSDF</sequence>
<evidence type="ECO:0000256" key="1">
    <source>
        <dbReference type="SAM" id="MobiDB-lite"/>
    </source>
</evidence>
<evidence type="ECO:0000313" key="2">
    <source>
        <dbReference type="EMBL" id="ESU36339.1"/>
    </source>
</evidence>
<evidence type="ECO:0000313" key="3">
    <source>
        <dbReference type="Proteomes" id="UP000018320"/>
    </source>
</evidence>
<dbReference type="AlphaFoldDB" id="V6TCB4"/>
<protein>
    <submittedName>
        <fullName evidence="2">Uncharacterized protein</fullName>
    </submittedName>
</protein>
<gene>
    <name evidence="2" type="ORF">DHA2_151796</name>
</gene>
<organism evidence="2 3">
    <name type="scientific">Giardia intestinalis</name>
    <name type="common">Giardia lamblia</name>
    <dbReference type="NCBI Taxonomy" id="5741"/>
    <lineage>
        <taxon>Eukaryota</taxon>
        <taxon>Metamonada</taxon>
        <taxon>Diplomonadida</taxon>
        <taxon>Hexamitidae</taxon>
        <taxon>Giardiinae</taxon>
        <taxon>Giardia</taxon>
    </lineage>
</organism>
<feature type="region of interest" description="Disordered" evidence="1">
    <location>
        <begin position="1"/>
        <end position="39"/>
    </location>
</feature>
<proteinExistence type="predicted"/>
<feature type="non-terminal residue" evidence="2">
    <location>
        <position position="1"/>
    </location>
</feature>
<reference evidence="3" key="1">
    <citation type="submission" date="2012-02" db="EMBL/GenBank/DDBJ databases">
        <title>Genome sequencing of Giardia lamblia Genotypes A2 and B isolates (DH and GS) and comparative analysis with the genomes of Genotypes A1 and E (WB and Pig).</title>
        <authorList>
            <person name="Adam R."/>
            <person name="Dahlstrom E."/>
            <person name="Martens C."/>
            <person name="Bruno D."/>
            <person name="Barbian K."/>
            <person name="Porcella S.F."/>
            <person name="Nash T."/>
        </authorList>
    </citation>
    <scope>NUCLEOTIDE SEQUENCE</scope>
    <source>
        <strain evidence="3">DH</strain>
    </source>
</reference>
<name>V6TCB4_GIAIN</name>
<dbReference type="Proteomes" id="UP000018320">
    <property type="component" value="Unassembled WGS sequence"/>
</dbReference>
<feature type="compositionally biased region" description="Polar residues" evidence="1">
    <location>
        <begin position="1"/>
        <end position="22"/>
    </location>
</feature>
<reference evidence="2 3" key="2">
    <citation type="journal article" date="2013" name="Genome Biol. Evol.">
        <title>Genome sequencing of Giardia lamblia genotypes A2 and B isolates (DH and GS) and comparative analysis with the genomes of genotypes A1 and E (WB and Pig).</title>
        <authorList>
            <person name="Adam R.D."/>
            <person name="Dahlstrom E.W."/>
            <person name="Martens C.A."/>
            <person name="Bruno D.P."/>
            <person name="Barbian K.D."/>
            <person name="Ricklefs S.M."/>
            <person name="Hernandez M.M."/>
            <person name="Narla N.P."/>
            <person name="Patel R.B."/>
            <person name="Porcella S.F."/>
            <person name="Nash T.E."/>
        </authorList>
    </citation>
    <scope>NUCLEOTIDE SEQUENCE [LARGE SCALE GENOMIC DNA]</scope>
    <source>
        <strain evidence="2 3">DH</strain>
    </source>
</reference>
<comment type="caution">
    <text evidence="2">The sequence shown here is derived from an EMBL/GenBank/DDBJ whole genome shotgun (WGS) entry which is preliminary data.</text>
</comment>
<dbReference type="EMBL" id="AHGT01000049">
    <property type="protein sequence ID" value="ESU36339.1"/>
    <property type="molecule type" value="Genomic_DNA"/>
</dbReference>